<protein>
    <submittedName>
        <fullName evidence="1">Uncharacterized protein</fullName>
    </submittedName>
</protein>
<evidence type="ECO:0000313" key="2">
    <source>
        <dbReference type="Proteomes" id="UP000550714"/>
    </source>
</evidence>
<dbReference type="RefSeq" id="WP_183650418.1">
    <property type="nucleotide sequence ID" value="NZ_JACHWU010000001.1"/>
</dbReference>
<comment type="caution">
    <text evidence="1">The sequence shown here is derived from an EMBL/GenBank/DDBJ whole genome shotgun (WGS) entry which is preliminary data.</text>
</comment>
<organism evidence="1 2">
    <name type="scientific">Prauserella isguenensis</name>
    <dbReference type="NCBI Taxonomy" id="1470180"/>
    <lineage>
        <taxon>Bacteria</taxon>
        <taxon>Bacillati</taxon>
        <taxon>Actinomycetota</taxon>
        <taxon>Actinomycetes</taxon>
        <taxon>Pseudonocardiales</taxon>
        <taxon>Pseudonocardiaceae</taxon>
        <taxon>Prauserella</taxon>
    </lineage>
</organism>
<evidence type="ECO:0000313" key="1">
    <source>
        <dbReference type="EMBL" id="MBB3050705.1"/>
    </source>
</evidence>
<dbReference type="AlphaFoldDB" id="A0A839RZK8"/>
<gene>
    <name evidence="1" type="ORF">FHS23_001700</name>
</gene>
<reference evidence="1 2" key="1">
    <citation type="submission" date="2020-08" db="EMBL/GenBank/DDBJ databases">
        <title>Genomic Encyclopedia of Type Strains, Phase III (KMG-III): the genomes of soil and plant-associated and newly described type strains.</title>
        <authorList>
            <person name="Whitman W."/>
        </authorList>
    </citation>
    <scope>NUCLEOTIDE SEQUENCE [LARGE SCALE GENOMIC DNA]</scope>
    <source>
        <strain evidence="1 2">CECT 8577</strain>
    </source>
</reference>
<dbReference type="EMBL" id="JACHWU010000001">
    <property type="protein sequence ID" value="MBB3050705.1"/>
    <property type="molecule type" value="Genomic_DNA"/>
</dbReference>
<keyword evidence="2" id="KW-1185">Reference proteome</keyword>
<accession>A0A839RZK8</accession>
<name>A0A839RZK8_9PSEU</name>
<sequence length="97" mass="10735">MKGIESRGRLEERSGAPDTYCSLLLQAATVLRMRYVEAQRDTGLSAVEADELAYLFECVAHSDPAGDQIEPEEAIALAHRVIDNDHPELSPLWPKIS</sequence>
<proteinExistence type="predicted"/>
<dbReference type="Proteomes" id="UP000550714">
    <property type="component" value="Unassembled WGS sequence"/>
</dbReference>